<feature type="compositionally biased region" description="Basic residues" evidence="1">
    <location>
        <begin position="219"/>
        <end position="233"/>
    </location>
</feature>
<dbReference type="Gene3D" id="2.60.120.200">
    <property type="match status" value="1"/>
</dbReference>
<sequence>MAPNRVPKKQHTFKLSKVLLDAIAGQPESPDGRLLLAVVGGTVAGGLVVDWVFANGEEKTLHWAHNTTAGAGNIADGNWHAAKVRRRGRSVSLSIDGQWSHHQLNNVQNPVLSIDDLVIGVPLGPSRLKNQMEHFFNFHGDLRHFTMNGFDLLKLFGPTATAVDFGSPKKDTQRQKGVQSTEIIHDSTITTTKKMVMTTTHHRIGEKYKFFSSTSPTSLKHHSHHHHHHKQQKHPQQQFANDSFFTKAPLGCLRQNEQQSCEPEQIGTDGFFTPVLPKPLRKVSSSSTTKPSSTSPVPRSHVTTFPRRTKASTTKRTTTTTESTTPITTTTAPTVAVASTPDSRSPSPSSTTTKSAATIAATTGGEASFVAGGGVAIAPSSSLALSGRMAHQENDGHSVADEQYRQQHDHLHRHQQHRQRVLQPVPAESQAGPSSSAAQQQQLVADSSSGGYYEPRGGWPLRTRTWPDGRRVGPDGTVLKWQRLRPKVVPPPSPTTAKRTTRPTTTMATTTTSTSTRRTTPTTTTSATTATSSSSSTIVPKTFTTKIRRLPMMTETVAKGVPGLHFTFVAPPITRRPSTFAHTTPAAARFSVAPNDPTLYAVRPTTPMNGLGLASSTPTMSTLDTSNQLGDDKKILIGVGSLSIVVMVGAILLCVFCKRCNSLCSQLANAAGAASGAGGAQVASGAGLKAGYAPIPPNEYASPQLQHHAMATFERNGHQGGAMPPSSVALRSNGAGAGGTLGNGMATSMATTTAGGATRVVLANGSGIAAQGGAGGARVAHETTSLINAAASASAGGGAMVPAPRSAVAGGQPQHYQQQQHTRAGDEARKRDFKEWYV</sequence>
<keyword evidence="2" id="KW-0812">Transmembrane</keyword>
<dbReference type="CDD" id="cd00110">
    <property type="entry name" value="LamG"/>
    <property type="match status" value="1"/>
</dbReference>
<organism evidence="4 5">
    <name type="scientific">Heterodera trifolii</name>
    <dbReference type="NCBI Taxonomy" id="157864"/>
    <lineage>
        <taxon>Eukaryota</taxon>
        <taxon>Metazoa</taxon>
        <taxon>Ecdysozoa</taxon>
        <taxon>Nematoda</taxon>
        <taxon>Chromadorea</taxon>
        <taxon>Rhabditida</taxon>
        <taxon>Tylenchina</taxon>
        <taxon>Tylenchomorpha</taxon>
        <taxon>Tylenchoidea</taxon>
        <taxon>Heteroderidae</taxon>
        <taxon>Heteroderinae</taxon>
        <taxon>Heterodera</taxon>
    </lineage>
</organism>
<name>A0ABD2K6P8_9BILA</name>
<feature type="compositionally biased region" description="Low complexity" evidence="1">
    <location>
        <begin position="427"/>
        <end position="449"/>
    </location>
</feature>
<gene>
    <name evidence="4" type="ORF">niasHT_022772</name>
</gene>
<feature type="compositionally biased region" description="Low complexity" evidence="1">
    <location>
        <begin position="495"/>
        <end position="534"/>
    </location>
</feature>
<evidence type="ECO:0000256" key="1">
    <source>
        <dbReference type="SAM" id="MobiDB-lite"/>
    </source>
</evidence>
<dbReference type="InterPro" id="IPR013320">
    <property type="entry name" value="ConA-like_dom_sf"/>
</dbReference>
<evidence type="ECO:0000256" key="2">
    <source>
        <dbReference type="SAM" id="Phobius"/>
    </source>
</evidence>
<proteinExistence type="predicted"/>
<evidence type="ECO:0000313" key="5">
    <source>
        <dbReference type="Proteomes" id="UP001620626"/>
    </source>
</evidence>
<evidence type="ECO:0000259" key="3">
    <source>
        <dbReference type="Pfam" id="PF02210"/>
    </source>
</evidence>
<feature type="compositionally biased region" description="Low complexity" evidence="1">
    <location>
        <begin position="812"/>
        <end position="821"/>
    </location>
</feature>
<keyword evidence="5" id="KW-1185">Reference proteome</keyword>
<keyword evidence="2" id="KW-0472">Membrane</keyword>
<dbReference type="EMBL" id="JBICBT010000824">
    <property type="protein sequence ID" value="KAL3098408.1"/>
    <property type="molecule type" value="Genomic_DNA"/>
</dbReference>
<feature type="compositionally biased region" description="Basic and acidic residues" evidence="1">
    <location>
        <begin position="823"/>
        <end position="838"/>
    </location>
</feature>
<dbReference type="InterPro" id="IPR001791">
    <property type="entry name" value="Laminin_G"/>
</dbReference>
<feature type="compositionally biased region" description="Low complexity" evidence="1">
    <location>
        <begin position="282"/>
        <end position="300"/>
    </location>
</feature>
<dbReference type="Proteomes" id="UP001620626">
    <property type="component" value="Unassembled WGS sequence"/>
</dbReference>
<protein>
    <recommendedName>
        <fullName evidence="3">Laminin G domain-containing protein</fullName>
    </recommendedName>
</protein>
<feature type="domain" description="Laminin G" evidence="3">
    <location>
        <begin position="65"/>
        <end position="149"/>
    </location>
</feature>
<feature type="compositionally biased region" description="Low complexity" evidence="1">
    <location>
        <begin position="311"/>
        <end position="358"/>
    </location>
</feature>
<feature type="transmembrane region" description="Helical" evidence="2">
    <location>
        <begin position="635"/>
        <end position="657"/>
    </location>
</feature>
<feature type="region of interest" description="Disordered" evidence="1">
    <location>
        <begin position="257"/>
        <end position="358"/>
    </location>
</feature>
<accession>A0ABD2K6P8</accession>
<dbReference type="AlphaFoldDB" id="A0ABD2K6P8"/>
<feature type="region of interest" description="Disordered" evidence="1">
    <location>
        <begin position="795"/>
        <end position="838"/>
    </location>
</feature>
<feature type="compositionally biased region" description="Basic residues" evidence="1">
    <location>
        <begin position="410"/>
        <end position="420"/>
    </location>
</feature>
<keyword evidence="2" id="KW-1133">Transmembrane helix</keyword>
<evidence type="ECO:0000313" key="4">
    <source>
        <dbReference type="EMBL" id="KAL3098408.1"/>
    </source>
</evidence>
<dbReference type="SUPFAM" id="SSF49899">
    <property type="entry name" value="Concanavalin A-like lectins/glucanases"/>
    <property type="match status" value="1"/>
</dbReference>
<dbReference type="Pfam" id="PF02210">
    <property type="entry name" value="Laminin_G_2"/>
    <property type="match status" value="1"/>
</dbReference>
<feature type="region of interest" description="Disordered" evidence="1">
    <location>
        <begin position="715"/>
        <end position="734"/>
    </location>
</feature>
<reference evidence="4 5" key="1">
    <citation type="submission" date="2024-10" db="EMBL/GenBank/DDBJ databases">
        <authorList>
            <person name="Kim D."/>
        </authorList>
    </citation>
    <scope>NUCLEOTIDE SEQUENCE [LARGE SCALE GENOMIC DNA]</scope>
    <source>
        <strain evidence="4">BH-2024</strain>
    </source>
</reference>
<feature type="region of interest" description="Disordered" evidence="1">
    <location>
        <begin position="213"/>
        <end position="237"/>
    </location>
</feature>
<feature type="region of interest" description="Disordered" evidence="1">
    <location>
        <begin position="403"/>
        <end position="534"/>
    </location>
</feature>
<comment type="caution">
    <text evidence="4">The sequence shown here is derived from an EMBL/GenBank/DDBJ whole genome shotgun (WGS) entry which is preliminary data.</text>
</comment>